<comment type="subcellular location">
    <subcellularLocation>
        <location evidence="1">Cell membrane</location>
    </subcellularLocation>
    <subcellularLocation>
        <location evidence="2">Cytoplasm</location>
        <location evidence="2">Cytoskeleton</location>
        <location evidence="2">Cilium axoneme</location>
    </subcellularLocation>
</comment>
<reference evidence="13" key="1">
    <citation type="journal article" date="2022" name="bioRxiv">
        <title>Sequencing and chromosome-scale assembly of the giantPleurodeles waltlgenome.</title>
        <authorList>
            <person name="Brown T."/>
            <person name="Elewa A."/>
            <person name="Iarovenko S."/>
            <person name="Subramanian E."/>
            <person name="Araus A.J."/>
            <person name="Petzold A."/>
            <person name="Susuki M."/>
            <person name="Suzuki K.-i.T."/>
            <person name="Hayashi T."/>
            <person name="Toyoda A."/>
            <person name="Oliveira C."/>
            <person name="Osipova E."/>
            <person name="Leigh N.D."/>
            <person name="Simon A."/>
            <person name="Yun M.H."/>
        </authorList>
    </citation>
    <scope>NUCLEOTIDE SEQUENCE</scope>
    <source>
        <strain evidence="13">20211129_DDA</strain>
        <tissue evidence="13">Liver</tissue>
    </source>
</reference>
<comment type="caution">
    <text evidence="13">The sequence shown here is derived from an EMBL/GenBank/DDBJ whole genome shotgun (WGS) entry which is preliminary data.</text>
</comment>
<evidence type="ECO:0000256" key="6">
    <source>
        <dbReference type="ARBA" id="ARBA00022574"/>
    </source>
</evidence>
<evidence type="ECO:0000256" key="2">
    <source>
        <dbReference type="ARBA" id="ARBA00004430"/>
    </source>
</evidence>
<proteinExistence type="inferred from homology"/>
<dbReference type="GO" id="GO:0005886">
    <property type="term" value="C:plasma membrane"/>
    <property type="evidence" value="ECO:0007669"/>
    <property type="project" value="UniProtKB-SubCell"/>
</dbReference>
<gene>
    <name evidence="13" type="ORF">NDU88_008965</name>
</gene>
<evidence type="ECO:0000256" key="5">
    <source>
        <dbReference type="ARBA" id="ARBA00022490"/>
    </source>
</evidence>
<evidence type="ECO:0000256" key="3">
    <source>
        <dbReference type="ARBA" id="ARBA00006059"/>
    </source>
</evidence>
<dbReference type="SUPFAM" id="SSF50978">
    <property type="entry name" value="WD40 repeat-like"/>
    <property type="match status" value="1"/>
</dbReference>
<keyword evidence="12" id="KW-0966">Cell projection</keyword>
<evidence type="ECO:0000256" key="9">
    <source>
        <dbReference type="ARBA" id="ARBA00023069"/>
    </source>
</evidence>
<sequence>MPENSLASAQKDKVSVCRPMSFCLAELHLWSLKNTLHVGDEDLGVYQYHDKKDPVLQTNFGYSEEKQQVAESRDYPWILKNRRPEKLRDALKELEELMQNSECVLSKWKNRSVCQLLFGSGVLVSLSLSGPQLEKVLIDRTLVGKLSSDTISDGIFTDNFIVLSFLEQTQLCFIQMSKKLSSPDVNKRLEKLSSLDIKMSYVDMPGPTGRRTERRLAINCLQDMAVCWWPTFNDDAWRWTPVSSERDRVNLVLLGCAQSRLEVLSYIRTEWDPIHASFSINQPYQVHTVEKSVSADREPMADNCIYECARNKIQCVAVTKIPLRSKVISCCRNITEDKLVLGCEDSSVILYEAHRRVTLLAQAELLPVLISWHPSGSIFLVVSSQGELQVFDMALSPIQLQLIAEDCSPNATLQFSKHFDVSSSLVQVQWTTSQESAQTTDMVDIHNLLFIRFHKGPIGLLLFKLGAMTRGQLSPVELVHQYIRHDEIYEAIGVLSSLNWNVLGHQCFICLSAIVNHLLKQKLTPDREAQLEASLGTFYAPTKPLSDTTVLEYRDPISRYARRFFHHLLRYERFEKAFLLAVDIGACDLFMDIHYLALDKGELALAEVAKKKANETDAESISAGAELLAPLHREDGEAFVDLSLTPRGEEARPESRPPSGSSSHRALLTAAGNISISSFDLLCALWSINDVSGWAIRDMSVQRAIQRRTNKLKGRAKPSAWIGFKSQCASRVLNIVGI</sequence>
<dbReference type="PANTHER" id="PTHR13667">
    <property type="entry name" value="HOMOLOC-13"/>
    <property type="match status" value="1"/>
</dbReference>
<evidence type="ECO:0008006" key="15">
    <source>
        <dbReference type="Google" id="ProtNLM"/>
    </source>
</evidence>
<keyword evidence="5" id="KW-0963">Cytoplasm</keyword>
<dbReference type="GO" id="GO:0045184">
    <property type="term" value="P:establishment of protein localization"/>
    <property type="evidence" value="ECO:0007669"/>
    <property type="project" value="TreeGrafter"/>
</dbReference>
<dbReference type="InterPro" id="IPR024511">
    <property type="entry name" value="Frtz"/>
</dbReference>
<keyword evidence="6" id="KW-0853">WD repeat</keyword>
<dbReference type="GO" id="GO:0097541">
    <property type="term" value="C:axonemal basal plate"/>
    <property type="evidence" value="ECO:0007669"/>
    <property type="project" value="TreeGrafter"/>
</dbReference>
<evidence type="ECO:0000256" key="12">
    <source>
        <dbReference type="ARBA" id="ARBA00023273"/>
    </source>
</evidence>
<dbReference type="Pfam" id="PF11768">
    <property type="entry name" value="Frtz"/>
    <property type="match status" value="1"/>
</dbReference>
<dbReference type="GO" id="GO:0044782">
    <property type="term" value="P:cilium organization"/>
    <property type="evidence" value="ECO:0007669"/>
    <property type="project" value="TreeGrafter"/>
</dbReference>
<dbReference type="PANTHER" id="PTHR13667:SF5">
    <property type="entry name" value="WD REPEAT-CONTAINING AND PLANAR CELL POLARITY EFFECTOR PROTEIN FRITZ HOMOLOG"/>
    <property type="match status" value="1"/>
</dbReference>
<keyword evidence="10" id="KW-0472">Membrane</keyword>
<keyword evidence="7" id="KW-0677">Repeat</keyword>
<dbReference type="EMBL" id="JANPWB010000009">
    <property type="protein sequence ID" value="KAJ1156241.1"/>
    <property type="molecule type" value="Genomic_DNA"/>
</dbReference>
<dbReference type="AlphaFoldDB" id="A0AAV7RUS4"/>
<dbReference type="InterPro" id="IPR036322">
    <property type="entry name" value="WD40_repeat_dom_sf"/>
</dbReference>
<keyword evidence="4" id="KW-1003">Cell membrane</keyword>
<evidence type="ECO:0000256" key="1">
    <source>
        <dbReference type="ARBA" id="ARBA00004236"/>
    </source>
</evidence>
<evidence type="ECO:0000313" key="13">
    <source>
        <dbReference type="EMBL" id="KAJ1156241.1"/>
    </source>
</evidence>
<dbReference type="GO" id="GO:0007399">
    <property type="term" value="P:nervous system development"/>
    <property type="evidence" value="ECO:0007669"/>
    <property type="project" value="TreeGrafter"/>
</dbReference>
<keyword evidence="14" id="KW-1185">Reference proteome</keyword>
<dbReference type="Proteomes" id="UP001066276">
    <property type="component" value="Chromosome 5"/>
</dbReference>
<accession>A0AAV7RUS4</accession>
<evidence type="ECO:0000256" key="4">
    <source>
        <dbReference type="ARBA" id="ARBA00022475"/>
    </source>
</evidence>
<evidence type="ECO:0000256" key="11">
    <source>
        <dbReference type="ARBA" id="ARBA00023212"/>
    </source>
</evidence>
<evidence type="ECO:0000256" key="10">
    <source>
        <dbReference type="ARBA" id="ARBA00023136"/>
    </source>
</evidence>
<keyword evidence="11" id="KW-0206">Cytoskeleton</keyword>
<evidence type="ECO:0000256" key="8">
    <source>
        <dbReference type="ARBA" id="ARBA00022794"/>
    </source>
</evidence>
<protein>
    <recommendedName>
        <fullName evidence="15">WD repeat-containing and planar cell polarity effector protein fritz homolog</fullName>
    </recommendedName>
</protein>
<keyword evidence="9" id="KW-0969">Cilium</keyword>
<organism evidence="13 14">
    <name type="scientific">Pleurodeles waltl</name>
    <name type="common">Iberian ribbed newt</name>
    <dbReference type="NCBI Taxonomy" id="8319"/>
    <lineage>
        <taxon>Eukaryota</taxon>
        <taxon>Metazoa</taxon>
        <taxon>Chordata</taxon>
        <taxon>Craniata</taxon>
        <taxon>Vertebrata</taxon>
        <taxon>Euteleostomi</taxon>
        <taxon>Amphibia</taxon>
        <taxon>Batrachia</taxon>
        <taxon>Caudata</taxon>
        <taxon>Salamandroidea</taxon>
        <taxon>Salamandridae</taxon>
        <taxon>Pleurodelinae</taxon>
        <taxon>Pleurodeles</taxon>
    </lineage>
</organism>
<evidence type="ECO:0000313" key="14">
    <source>
        <dbReference type="Proteomes" id="UP001066276"/>
    </source>
</evidence>
<keyword evidence="8" id="KW-0970">Cilium biogenesis/degradation</keyword>
<evidence type="ECO:0000256" key="7">
    <source>
        <dbReference type="ARBA" id="ARBA00022737"/>
    </source>
</evidence>
<name>A0AAV7RUS4_PLEWA</name>
<comment type="similarity">
    <text evidence="3">Belongs to the WD repeat fritz family.</text>
</comment>